<sequence>MRIKIRSGIGATQFGIKSGSQTRRANETARRVGTRSVIEKMDGLYSSWKTGKSELCARRVRPRATHNRARARPAIERSLSIEKSLKLSSPHVSKLSLSHYAASPGRTLIVTTRYFLSLWIRPGGHIAIVY</sequence>
<gene>
    <name evidence="1" type="ORF">EVAR_52029_1</name>
</gene>
<proteinExistence type="predicted"/>
<protein>
    <submittedName>
        <fullName evidence="1">Uncharacterized protein</fullName>
    </submittedName>
</protein>
<evidence type="ECO:0000313" key="2">
    <source>
        <dbReference type="Proteomes" id="UP000299102"/>
    </source>
</evidence>
<organism evidence="1 2">
    <name type="scientific">Eumeta variegata</name>
    <name type="common">Bagworm moth</name>
    <name type="synonym">Eumeta japonica</name>
    <dbReference type="NCBI Taxonomy" id="151549"/>
    <lineage>
        <taxon>Eukaryota</taxon>
        <taxon>Metazoa</taxon>
        <taxon>Ecdysozoa</taxon>
        <taxon>Arthropoda</taxon>
        <taxon>Hexapoda</taxon>
        <taxon>Insecta</taxon>
        <taxon>Pterygota</taxon>
        <taxon>Neoptera</taxon>
        <taxon>Endopterygota</taxon>
        <taxon>Lepidoptera</taxon>
        <taxon>Glossata</taxon>
        <taxon>Ditrysia</taxon>
        <taxon>Tineoidea</taxon>
        <taxon>Psychidae</taxon>
        <taxon>Oiketicinae</taxon>
        <taxon>Eumeta</taxon>
    </lineage>
</organism>
<keyword evidence="2" id="KW-1185">Reference proteome</keyword>
<dbReference type="AlphaFoldDB" id="A0A4C1YSW9"/>
<name>A0A4C1YSW9_EUMVA</name>
<evidence type="ECO:0000313" key="1">
    <source>
        <dbReference type="EMBL" id="GBP79571.1"/>
    </source>
</evidence>
<comment type="caution">
    <text evidence="1">The sequence shown here is derived from an EMBL/GenBank/DDBJ whole genome shotgun (WGS) entry which is preliminary data.</text>
</comment>
<reference evidence="1 2" key="1">
    <citation type="journal article" date="2019" name="Commun. Biol.">
        <title>The bagworm genome reveals a unique fibroin gene that provides high tensile strength.</title>
        <authorList>
            <person name="Kono N."/>
            <person name="Nakamura H."/>
            <person name="Ohtoshi R."/>
            <person name="Tomita M."/>
            <person name="Numata K."/>
            <person name="Arakawa K."/>
        </authorList>
    </citation>
    <scope>NUCLEOTIDE SEQUENCE [LARGE SCALE GENOMIC DNA]</scope>
</reference>
<accession>A0A4C1YSW9</accession>
<dbReference type="EMBL" id="BGZK01001419">
    <property type="protein sequence ID" value="GBP79571.1"/>
    <property type="molecule type" value="Genomic_DNA"/>
</dbReference>
<dbReference type="Proteomes" id="UP000299102">
    <property type="component" value="Unassembled WGS sequence"/>
</dbReference>